<dbReference type="AlphaFoldDB" id="A0A255ZSL3"/>
<comment type="similarity">
    <text evidence="1 7">Belongs to the peptidase M3 family.</text>
</comment>
<evidence type="ECO:0000313" key="10">
    <source>
        <dbReference type="Proteomes" id="UP000216035"/>
    </source>
</evidence>
<dbReference type="PANTHER" id="PTHR43660:SF1">
    <property type="entry name" value="DIPEPTIDYL CARBOXYPEPTIDASE"/>
    <property type="match status" value="1"/>
</dbReference>
<keyword evidence="2 7" id="KW-0645">Protease</keyword>
<dbReference type="InterPro" id="IPR034005">
    <property type="entry name" value="M3A_DCP"/>
</dbReference>
<comment type="caution">
    <text evidence="9">The sequence shown here is derived from an EMBL/GenBank/DDBJ whole genome shotgun (WGS) entry which is preliminary data.</text>
</comment>
<dbReference type="InterPro" id="IPR024077">
    <property type="entry name" value="Neurolysin/TOP_dom2"/>
</dbReference>
<evidence type="ECO:0000256" key="1">
    <source>
        <dbReference type="ARBA" id="ARBA00006040"/>
    </source>
</evidence>
<dbReference type="SUPFAM" id="SSF55486">
    <property type="entry name" value="Metalloproteases ('zincins'), catalytic domain"/>
    <property type="match status" value="1"/>
</dbReference>
<dbReference type="InterPro" id="IPR001567">
    <property type="entry name" value="Pept_M3A_M3B_dom"/>
</dbReference>
<dbReference type="GO" id="GO:0005829">
    <property type="term" value="C:cytosol"/>
    <property type="evidence" value="ECO:0007669"/>
    <property type="project" value="TreeGrafter"/>
</dbReference>
<evidence type="ECO:0000256" key="7">
    <source>
        <dbReference type="RuleBase" id="RU003435"/>
    </source>
</evidence>
<dbReference type="OrthoDB" id="9773538at2"/>
<keyword evidence="10" id="KW-1185">Reference proteome</keyword>
<keyword evidence="3 7" id="KW-0479">Metal-binding</keyword>
<dbReference type="EMBL" id="NOXX01000191">
    <property type="protein sequence ID" value="OYQ44379.1"/>
    <property type="molecule type" value="Genomic_DNA"/>
</dbReference>
<keyword evidence="4 7" id="KW-0378">Hydrolase</keyword>
<dbReference type="FunFam" id="3.40.390.10:FF:000009">
    <property type="entry name" value="Oligopeptidase A"/>
    <property type="match status" value="1"/>
</dbReference>
<evidence type="ECO:0000256" key="6">
    <source>
        <dbReference type="ARBA" id="ARBA00023049"/>
    </source>
</evidence>
<dbReference type="GO" id="GO:0004222">
    <property type="term" value="F:metalloendopeptidase activity"/>
    <property type="evidence" value="ECO:0007669"/>
    <property type="project" value="InterPro"/>
</dbReference>
<dbReference type="Gene3D" id="1.10.1370.40">
    <property type="match status" value="1"/>
</dbReference>
<feature type="domain" description="Peptidase M3A/M3B catalytic" evidence="8">
    <location>
        <begin position="224"/>
        <end position="671"/>
    </location>
</feature>
<name>A0A255ZSL3_9FLAO</name>
<evidence type="ECO:0000256" key="5">
    <source>
        <dbReference type="ARBA" id="ARBA00022833"/>
    </source>
</evidence>
<comment type="cofactor">
    <cofactor evidence="7">
        <name>Zn(2+)</name>
        <dbReference type="ChEBI" id="CHEBI:29105"/>
    </cofactor>
    <text evidence="7">Binds 1 zinc ion.</text>
</comment>
<evidence type="ECO:0000259" key="8">
    <source>
        <dbReference type="Pfam" id="PF01432"/>
    </source>
</evidence>
<organism evidence="9 10">
    <name type="scientific">Flavobacterium aurantiibacter</name>
    <dbReference type="NCBI Taxonomy" id="2023067"/>
    <lineage>
        <taxon>Bacteria</taxon>
        <taxon>Pseudomonadati</taxon>
        <taxon>Bacteroidota</taxon>
        <taxon>Flavobacteriia</taxon>
        <taxon>Flavobacteriales</taxon>
        <taxon>Flavobacteriaceae</taxon>
        <taxon>Flavobacterium</taxon>
    </lineage>
</organism>
<dbReference type="InterPro" id="IPR045090">
    <property type="entry name" value="Pept_M3A_M3B"/>
</dbReference>
<dbReference type="InterPro" id="IPR024079">
    <property type="entry name" value="MetalloPept_cat_dom_sf"/>
</dbReference>
<evidence type="ECO:0000256" key="3">
    <source>
        <dbReference type="ARBA" id="ARBA00022723"/>
    </source>
</evidence>
<dbReference type="Pfam" id="PF01432">
    <property type="entry name" value="Peptidase_M3"/>
    <property type="match status" value="1"/>
</dbReference>
<dbReference type="PANTHER" id="PTHR43660">
    <property type="entry name" value="DIPEPTIDYL CARBOXYPEPTIDASE"/>
    <property type="match status" value="1"/>
</dbReference>
<keyword evidence="5 7" id="KW-0862">Zinc</keyword>
<dbReference type="CDD" id="cd06456">
    <property type="entry name" value="M3A_DCP"/>
    <property type="match status" value="1"/>
</dbReference>
<gene>
    <name evidence="9" type="ORF">CHX27_07450</name>
</gene>
<evidence type="ECO:0000256" key="4">
    <source>
        <dbReference type="ARBA" id="ARBA00022801"/>
    </source>
</evidence>
<protein>
    <submittedName>
        <fullName evidence="9">Peptidase M3</fullName>
    </submittedName>
</protein>
<dbReference type="Gene3D" id="1.10.1370.10">
    <property type="entry name" value="Neurolysin, domain 3"/>
    <property type="match status" value="1"/>
</dbReference>
<keyword evidence="6 7" id="KW-0482">Metalloprotease</keyword>
<evidence type="ECO:0000313" key="9">
    <source>
        <dbReference type="EMBL" id="OYQ44379.1"/>
    </source>
</evidence>
<dbReference type="GO" id="GO:0046872">
    <property type="term" value="F:metal ion binding"/>
    <property type="evidence" value="ECO:0007669"/>
    <property type="project" value="UniProtKB-UniRule"/>
</dbReference>
<accession>A0A255ZSL3</accession>
<dbReference type="Proteomes" id="UP000216035">
    <property type="component" value="Unassembled WGS sequence"/>
</dbReference>
<dbReference type="GO" id="GO:0006508">
    <property type="term" value="P:proteolysis"/>
    <property type="evidence" value="ECO:0007669"/>
    <property type="project" value="UniProtKB-KW"/>
</dbReference>
<sequence length="674" mass="77224">MFLHSFDTPHESVPFSKIDHNLFESYFDSCISAAWADIQRVIDNPEIPTFENVIRALEFSGQALERLSACFFNLNSAETSETIQKTAQKVSPKLAKFGNDVALNPVLFEKVKYVFENTTANSLTAEEQMLLEKRYKSFVRNGALLSDSEKERLREIDEQLSAFKLKFGENILAENNAYQLVVTNKERLRGLPELALQQAQNLAQQKGIDGYVFTLDFPSYLPFVTYVEDRELRKEISIAAGKKAFQENEFNNEKNVQQIVALRHERARLLGYESHAAFVLEERMAQNPDQVKQFLNTIYDKAMEKARREFIDLQYFAQESDSSLQLQKWDGTFYSEKLKQRLFAIDDEALKPYFPLNQVLEGAFSISEKLYGITFKENDTIEKYHPDVNVYEVFYENGEFCALLYTDFHPRAGKRQGAWMTSFKSQWKTNNENSRPHISIVCNFSEGTADTPALLTFNETTTLFHEFGHALHGMLADTVYPSLSGTSVYWDFVELPSQIFENWCYETEALQTFAKHWQTGEVIPEHFIKSIKAAANFQEGMATVRQLSFGFLDMAYHHDCRGTVDAVKPFEATVFEKTALYPDVAENCMSVSFSHIFNGGYSSGYYSYKWAEVLDADAFGIFKEHGILNRSIGERFKNEILSKGGTVHPMELYKAFAGREPRVEALLERAGLLN</sequence>
<dbReference type="GO" id="GO:0004180">
    <property type="term" value="F:carboxypeptidase activity"/>
    <property type="evidence" value="ECO:0007669"/>
    <property type="project" value="TreeGrafter"/>
</dbReference>
<evidence type="ECO:0000256" key="2">
    <source>
        <dbReference type="ARBA" id="ARBA00022670"/>
    </source>
</evidence>
<reference evidence="9 10" key="1">
    <citation type="submission" date="2017-07" db="EMBL/GenBank/DDBJ databases">
        <title>Flavobacterium cyanobacteriorum sp. nov., isolated from cyanobacterial aggregates in a eutrophic lake.</title>
        <authorList>
            <person name="Cai H."/>
        </authorList>
    </citation>
    <scope>NUCLEOTIDE SEQUENCE [LARGE SCALE GENOMIC DNA]</scope>
    <source>
        <strain evidence="9 10">TH167</strain>
    </source>
</reference>
<dbReference type="Gene3D" id="3.40.390.10">
    <property type="entry name" value="Collagenase (Catalytic Domain)"/>
    <property type="match status" value="1"/>
</dbReference>
<proteinExistence type="inferred from homology"/>